<accession>A0ABW2CV83</accession>
<dbReference type="Pfam" id="PF01741">
    <property type="entry name" value="MscL"/>
    <property type="match status" value="1"/>
</dbReference>
<evidence type="ECO:0000256" key="6">
    <source>
        <dbReference type="ARBA" id="ARBA00023065"/>
    </source>
</evidence>
<evidence type="ECO:0000256" key="5">
    <source>
        <dbReference type="ARBA" id="ARBA00022989"/>
    </source>
</evidence>
<keyword evidence="11" id="KW-1185">Reference proteome</keyword>
<evidence type="ECO:0000256" key="9">
    <source>
        <dbReference type="SAM" id="Phobius"/>
    </source>
</evidence>
<evidence type="ECO:0000313" key="11">
    <source>
        <dbReference type="Proteomes" id="UP001596380"/>
    </source>
</evidence>
<evidence type="ECO:0000256" key="1">
    <source>
        <dbReference type="ARBA" id="ARBA00004141"/>
    </source>
</evidence>
<name>A0ABW2CV83_9ACTN</name>
<gene>
    <name evidence="10" type="primary">mscL</name>
    <name evidence="10" type="ORF">ACFQKB_32700</name>
</gene>
<comment type="caution">
    <text evidence="10">The sequence shown here is derived from an EMBL/GenBank/DDBJ whole genome shotgun (WGS) entry which is preliminary data.</text>
</comment>
<keyword evidence="7 9" id="KW-0472">Membrane</keyword>
<comment type="subcellular location">
    <subcellularLocation>
        <location evidence="1">Membrane</location>
        <topology evidence="1">Multi-pass membrane protein</topology>
    </subcellularLocation>
</comment>
<dbReference type="InterPro" id="IPR001185">
    <property type="entry name" value="MS_channel"/>
</dbReference>
<keyword evidence="5 9" id="KW-1133">Transmembrane helix</keyword>
<protein>
    <submittedName>
        <fullName evidence="10">Large conductance mechanosensitive channel protein MscL</fullName>
    </submittedName>
</protein>
<sequence length="135" mass="14554">MSGFKKFLFRGNLVELAVAVVIGAAFSSLVTAFVNSFIGPLIALVGGEPDFSNLAFTIHGTKFPYGVFITAAFAFLIVAAVLYFLVVLPTGKLLERLSRAEEATERQCPQCLSDVPTKALRCKFCTSDLTPAHHP</sequence>
<feature type="transmembrane region" description="Helical" evidence="9">
    <location>
        <begin position="12"/>
        <end position="45"/>
    </location>
</feature>
<dbReference type="PANTHER" id="PTHR30266">
    <property type="entry name" value="MECHANOSENSITIVE CHANNEL MSCL"/>
    <property type="match status" value="1"/>
</dbReference>
<keyword evidence="4 9" id="KW-0812">Transmembrane</keyword>
<dbReference type="Gene3D" id="1.10.1200.120">
    <property type="entry name" value="Large-conductance mechanosensitive channel, MscL, domain 1"/>
    <property type="match status" value="1"/>
</dbReference>
<keyword evidence="3" id="KW-1003">Cell membrane</keyword>
<organism evidence="10 11">
    <name type="scientific">Actinomadura yumaensis</name>
    <dbReference type="NCBI Taxonomy" id="111807"/>
    <lineage>
        <taxon>Bacteria</taxon>
        <taxon>Bacillati</taxon>
        <taxon>Actinomycetota</taxon>
        <taxon>Actinomycetes</taxon>
        <taxon>Streptosporangiales</taxon>
        <taxon>Thermomonosporaceae</taxon>
        <taxon>Actinomadura</taxon>
    </lineage>
</organism>
<keyword evidence="8" id="KW-0407">Ion channel</keyword>
<dbReference type="Proteomes" id="UP001596380">
    <property type="component" value="Unassembled WGS sequence"/>
</dbReference>
<proteinExistence type="predicted"/>
<dbReference type="PANTHER" id="PTHR30266:SF2">
    <property type="entry name" value="LARGE-CONDUCTANCE MECHANOSENSITIVE CHANNEL"/>
    <property type="match status" value="1"/>
</dbReference>
<dbReference type="NCBIfam" id="TIGR00220">
    <property type="entry name" value="mscL"/>
    <property type="match status" value="1"/>
</dbReference>
<keyword evidence="2" id="KW-0813">Transport</keyword>
<evidence type="ECO:0000313" key="10">
    <source>
        <dbReference type="EMBL" id="MFC6884559.1"/>
    </source>
</evidence>
<reference evidence="11" key="1">
    <citation type="journal article" date="2019" name="Int. J. Syst. Evol. Microbiol.">
        <title>The Global Catalogue of Microorganisms (GCM) 10K type strain sequencing project: providing services to taxonomists for standard genome sequencing and annotation.</title>
        <authorList>
            <consortium name="The Broad Institute Genomics Platform"/>
            <consortium name="The Broad Institute Genome Sequencing Center for Infectious Disease"/>
            <person name="Wu L."/>
            <person name="Ma J."/>
        </authorList>
    </citation>
    <scope>NUCLEOTIDE SEQUENCE [LARGE SCALE GENOMIC DNA]</scope>
    <source>
        <strain evidence="11">JCM 3369</strain>
    </source>
</reference>
<dbReference type="EMBL" id="JBHSXS010000028">
    <property type="protein sequence ID" value="MFC6884559.1"/>
    <property type="molecule type" value="Genomic_DNA"/>
</dbReference>
<dbReference type="RefSeq" id="WP_160820242.1">
    <property type="nucleotide sequence ID" value="NZ_JBHSXE010000001.1"/>
</dbReference>
<evidence type="ECO:0000256" key="3">
    <source>
        <dbReference type="ARBA" id="ARBA00022475"/>
    </source>
</evidence>
<dbReference type="InterPro" id="IPR036019">
    <property type="entry name" value="MscL_channel"/>
</dbReference>
<dbReference type="InterPro" id="IPR037673">
    <property type="entry name" value="MSC/AndL"/>
</dbReference>
<feature type="transmembrane region" description="Helical" evidence="9">
    <location>
        <begin position="65"/>
        <end position="88"/>
    </location>
</feature>
<keyword evidence="6" id="KW-0406">Ion transport</keyword>
<dbReference type="SUPFAM" id="SSF81330">
    <property type="entry name" value="Gated mechanosensitive channel"/>
    <property type="match status" value="1"/>
</dbReference>
<evidence type="ECO:0000256" key="8">
    <source>
        <dbReference type="ARBA" id="ARBA00023303"/>
    </source>
</evidence>
<evidence type="ECO:0000256" key="2">
    <source>
        <dbReference type="ARBA" id="ARBA00022448"/>
    </source>
</evidence>
<evidence type="ECO:0000256" key="7">
    <source>
        <dbReference type="ARBA" id="ARBA00023136"/>
    </source>
</evidence>
<evidence type="ECO:0000256" key="4">
    <source>
        <dbReference type="ARBA" id="ARBA00022692"/>
    </source>
</evidence>